<dbReference type="EMBL" id="LAZR01002525">
    <property type="protein sequence ID" value="KKN28919.1"/>
    <property type="molecule type" value="Genomic_DNA"/>
</dbReference>
<comment type="caution">
    <text evidence="2">The sequence shown here is derived from an EMBL/GenBank/DDBJ whole genome shotgun (WGS) entry which is preliminary data.</text>
</comment>
<feature type="region of interest" description="Disordered" evidence="1">
    <location>
        <begin position="126"/>
        <end position="149"/>
    </location>
</feature>
<accession>A0A0F9PFK3</accession>
<feature type="compositionally biased region" description="Low complexity" evidence="1">
    <location>
        <begin position="70"/>
        <end position="83"/>
    </location>
</feature>
<name>A0A0F9PFK3_9ZZZZ</name>
<sequence length="170" mass="16761">MSPFEWAMIIMSAISTASALTPGGDVEQQTPALPGGAAPSDIQPIMGAGGIGGIPNLPANIPTLEGPVKATAAAATATPKTKVTPPPEIPVPGKEKEPEGSEIGKLLAALPEAIVAAAPLLGLGDRPIPTQGPAPVAGGQPGKPVGQFAQPFGQQLDIAQLLAALPGIRG</sequence>
<gene>
    <name evidence="2" type="ORF">LCGC14_0849400</name>
</gene>
<organism evidence="2">
    <name type="scientific">marine sediment metagenome</name>
    <dbReference type="NCBI Taxonomy" id="412755"/>
    <lineage>
        <taxon>unclassified sequences</taxon>
        <taxon>metagenomes</taxon>
        <taxon>ecological metagenomes</taxon>
    </lineage>
</organism>
<proteinExistence type="predicted"/>
<protein>
    <submittedName>
        <fullName evidence="2">Uncharacterized protein</fullName>
    </submittedName>
</protein>
<evidence type="ECO:0000313" key="2">
    <source>
        <dbReference type="EMBL" id="KKN28919.1"/>
    </source>
</evidence>
<dbReference type="AlphaFoldDB" id="A0A0F9PFK3"/>
<evidence type="ECO:0000256" key="1">
    <source>
        <dbReference type="SAM" id="MobiDB-lite"/>
    </source>
</evidence>
<feature type="region of interest" description="Disordered" evidence="1">
    <location>
        <begin position="70"/>
        <end position="100"/>
    </location>
</feature>
<reference evidence="2" key="1">
    <citation type="journal article" date="2015" name="Nature">
        <title>Complex archaea that bridge the gap between prokaryotes and eukaryotes.</title>
        <authorList>
            <person name="Spang A."/>
            <person name="Saw J.H."/>
            <person name="Jorgensen S.L."/>
            <person name="Zaremba-Niedzwiedzka K."/>
            <person name="Martijn J."/>
            <person name="Lind A.E."/>
            <person name="van Eijk R."/>
            <person name="Schleper C."/>
            <person name="Guy L."/>
            <person name="Ettema T.J."/>
        </authorList>
    </citation>
    <scope>NUCLEOTIDE SEQUENCE</scope>
</reference>
<feature type="compositionally biased region" description="Low complexity" evidence="1">
    <location>
        <begin position="129"/>
        <end position="147"/>
    </location>
</feature>